<evidence type="ECO:0000256" key="2">
    <source>
        <dbReference type="ARBA" id="ARBA00022650"/>
    </source>
</evidence>
<comment type="catalytic activity">
    <reaction evidence="6">
        <text>L-proline + NAD(+) = (S)-1-pyrroline-5-carboxylate + NADH + 2 H(+)</text>
        <dbReference type="Rhea" id="RHEA:14105"/>
        <dbReference type="ChEBI" id="CHEBI:15378"/>
        <dbReference type="ChEBI" id="CHEBI:17388"/>
        <dbReference type="ChEBI" id="CHEBI:57540"/>
        <dbReference type="ChEBI" id="CHEBI:57945"/>
        <dbReference type="ChEBI" id="CHEBI:60039"/>
        <dbReference type="EC" id="1.5.1.2"/>
    </reaction>
</comment>
<dbReference type="GO" id="GO:0055129">
    <property type="term" value="P:L-proline biosynthetic process"/>
    <property type="evidence" value="ECO:0007669"/>
    <property type="project" value="UniProtKB-UniRule"/>
</dbReference>
<dbReference type="InterPro" id="IPR053790">
    <property type="entry name" value="P5CR-like_CS"/>
</dbReference>
<protein>
    <recommendedName>
        <fullName evidence="6 7">Pyrroline-5-carboxylate reductase</fullName>
        <shortName evidence="6">P5C reductase</shortName>
        <shortName evidence="6">P5CR</shortName>
        <ecNumber evidence="6 7">1.5.1.2</ecNumber>
    </recommendedName>
    <alternativeName>
        <fullName evidence="6">PCA reductase</fullName>
    </alternativeName>
</protein>
<dbReference type="EC" id="1.5.1.2" evidence="6 7"/>
<comment type="pathway">
    <text evidence="6 9">Amino-acid biosynthesis; L-proline biosynthesis; L-proline from L-glutamate 5-semialdehyde: step 1/1.</text>
</comment>
<keyword evidence="3 6" id="KW-0521">NADP</keyword>
<dbReference type="PATRIC" id="fig|39777.7.peg.1816"/>
<evidence type="ECO:0000259" key="10">
    <source>
        <dbReference type="Pfam" id="PF03807"/>
    </source>
</evidence>
<dbReference type="GO" id="GO:0004735">
    <property type="term" value="F:pyrroline-5-carboxylate reductase activity"/>
    <property type="evidence" value="ECO:0007669"/>
    <property type="project" value="UniProtKB-UniRule"/>
</dbReference>
<evidence type="ECO:0000256" key="8">
    <source>
        <dbReference type="PIRSR" id="PIRSR000193-1"/>
    </source>
</evidence>
<dbReference type="InterPro" id="IPR008927">
    <property type="entry name" value="6-PGluconate_DH-like_C_sf"/>
</dbReference>
<dbReference type="SUPFAM" id="SSF51735">
    <property type="entry name" value="NAD(P)-binding Rossmann-fold domains"/>
    <property type="match status" value="1"/>
</dbReference>
<dbReference type="PANTHER" id="PTHR11645">
    <property type="entry name" value="PYRROLINE-5-CARBOXYLATE REDUCTASE"/>
    <property type="match status" value="1"/>
</dbReference>
<dbReference type="InterPro" id="IPR000304">
    <property type="entry name" value="Pyrroline-COOH_reductase"/>
</dbReference>
<comment type="similarity">
    <text evidence="1 6 9">Belongs to the pyrroline-5-carboxylate reductase family.</text>
</comment>
<comment type="caution">
    <text evidence="12">The sequence shown here is derived from an EMBL/GenBank/DDBJ whole genome shotgun (WGS) entry which is preliminary data.</text>
</comment>
<gene>
    <name evidence="6" type="primary">proC</name>
    <name evidence="12" type="ORF">HMPREF3233_01853</name>
</gene>
<keyword evidence="2 6" id="KW-0641">Proline biosynthesis</keyword>
<dbReference type="Pfam" id="PF14748">
    <property type="entry name" value="P5CR_dimer"/>
    <property type="match status" value="1"/>
</dbReference>
<comment type="subcellular location">
    <subcellularLocation>
        <location evidence="6">Cytoplasm</location>
    </subcellularLocation>
</comment>
<feature type="domain" description="Pyrroline-5-carboxylate reductase dimerisation" evidence="11">
    <location>
        <begin position="156"/>
        <end position="260"/>
    </location>
</feature>
<comment type="function">
    <text evidence="5 6">Catalyzes the reduction of 1-pyrroline-5-carboxylate (PCA) to L-proline.</text>
</comment>
<dbReference type="EMBL" id="LRQT01000109">
    <property type="protein sequence ID" value="KXA61769.1"/>
    <property type="molecule type" value="Genomic_DNA"/>
</dbReference>
<dbReference type="GO" id="GO:0005737">
    <property type="term" value="C:cytoplasm"/>
    <property type="evidence" value="ECO:0007669"/>
    <property type="project" value="UniProtKB-SubCell"/>
</dbReference>
<evidence type="ECO:0000256" key="5">
    <source>
        <dbReference type="ARBA" id="ARBA00058118"/>
    </source>
</evidence>
<evidence type="ECO:0000313" key="12">
    <source>
        <dbReference type="EMBL" id="KXA61769.1"/>
    </source>
</evidence>
<organism evidence="12">
    <name type="scientific">Veillonella atypica</name>
    <dbReference type="NCBI Taxonomy" id="39777"/>
    <lineage>
        <taxon>Bacteria</taxon>
        <taxon>Bacillati</taxon>
        <taxon>Bacillota</taxon>
        <taxon>Negativicutes</taxon>
        <taxon>Veillonellales</taxon>
        <taxon>Veillonellaceae</taxon>
        <taxon>Veillonella</taxon>
    </lineage>
</organism>
<dbReference type="AlphaFoldDB" id="A0A133S0S6"/>
<dbReference type="PROSITE" id="PS00521">
    <property type="entry name" value="P5CR"/>
    <property type="match status" value="1"/>
</dbReference>
<dbReference type="InterPro" id="IPR028939">
    <property type="entry name" value="P5C_Rdtase_cat_N"/>
</dbReference>
<dbReference type="PANTHER" id="PTHR11645:SF0">
    <property type="entry name" value="PYRROLINE-5-CARBOXYLATE REDUCTASE 3"/>
    <property type="match status" value="1"/>
</dbReference>
<dbReference type="HAMAP" id="MF_01925">
    <property type="entry name" value="P5C_reductase"/>
    <property type="match status" value="1"/>
</dbReference>
<evidence type="ECO:0000256" key="6">
    <source>
        <dbReference type="HAMAP-Rule" id="MF_01925"/>
    </source>
</evidence>
<keyword evidence="4 6" id="KW-0560">Oxidoreductase</keyword>
<dbReference type="FunFam" id="1.10.3730.10:FF:000001">
    <property type="entry name" value="Pyrroline-5-carboxylate reductase"/>
    <property type="match status" value="1"/>
</dbReference>
<reference evidence="12 13" key="1">
    <citation type="submission" date="2016-01" db="EMBL/GenBank/DDBJ databases">
        <authorList>
            <person name="Oliw E.H."/>
        </authorList>
    </citation>
    <scope>NUCLEOTIDE SEQUENCE [LARGE SCALE GENOMIC DNA]</scope>
    <source>
        <strain evidence="12 13">CMW7756B</strain>
    </source>
</reference>
<dbReference type="RefSeq" id="WP_060807951.1">
    <property type="nucleotide sequence ID" value="NZ_JAJCLE010000012.1"/>
</dbReference>
<evidence type="ECO:0000259" key="11">
    <source>
        <dbReference type="Pfam" id="PF14748"/>
    </source>
</evidence>
<dbReference type="Proteomes" id="UP000070226">
    <property type="component" value="Unassembled WGS sequence"/>
</dbReference>
<keyword evidence="6 9" id="KW-0028">Amino-acid biosynthesis</keyword>
<proteinExistence type="inferred from homology"/>
<evidence type="ECO:0000256" key="1">
    <source>
        <dbReference type="ARBA" id="ARBA00005525"/>
    </source>
</evidence>
<dbReference type="SUPFAM" id="SSF48179">
    <property type="entry name" value="6-phosphogluconate dehydrogenase C-terminal domain-like"/>
    <property type="match status" value="1"/>
</dbReference>
<evidence type="ECO:0000256" key="4">
    <source>
        <dbReference type="ARBA" id="ARBA00023002"/>
    </source>
</evidence>
<feature type="domain" description="Pyrroline-5-carboxylate reductase catalytic N-terminal" evidence="10">
    <location>
        <begin position="8"/>
        <end position="97"/>
    </location>
</feature>
<dbReference type="UniPathway" id="UPA00098">
    <property type="reaction ID" value="UER00361"/>
</dbReference>
<dbReference type="NCBIfam" id="TIGR00112">
    <property type="entry name" value="proC"/>
    <property type="match status" value="1"/>
</dbReference>
<dbReference type="Pfam" id="PF03807">
    <property type="entry name" value="F420_oxidored"/>
    <property type="match status" value="1"/>
</dbReference>
<sequence length="262" mass="26783">MLGKTVCIGVGAMGGALLRGALSQGILRRDDVSIVVRRPEHRDELVDELGVTGFVELPDMAQFDTIILAVKPQVLPSVLSQLTSVKAGATVISVAAGVTLDTLRKALPTAVLYRAMPNTPASIGCGMTALTADNGADTIHVEALFNAVGEVAVVSEADLDRLGALSGAGPGYMFVILDALADAGVRIGLPRQLAIKAAAQTMYGAGKMALESSTHPAILRDQVTSPGGTTIAGIGAMEKGGLRSALQDGVVACLARSNELGK</sequence>
<dbReference type="Gene3D" id="3.40.50.720">
    <property type="entry name" value="NAD(P)-binding Rossmann-like Domain"/>
    <property type="match status" value="1"/>
</dbReference>
<evidence type="ECO:0000256" key="7">
    <source>
        <dbReference type="NCBIfam" id="TIGR00112"/>
    </source>
</evidence>
<feature type="binding site" evidence="8">
    <location>
        <begin position="8"/>
        <end position="13"/>
    </location>
    <ligand>
        <name>NADP(+)</name>
        <dbReference type="ChEBI" id="CHEBI:58349"/>
    </ligand>
</feature>
<dbReference type="PIRSF" id="PIRSF000193">
    <property type="entry name" value="Pyrrol-5-carb_rd"/>
    <property type="match status" value="1"/>
</dbReference>
<accession>A0A133S0S6</accession>
<dbReference type="STRING" id="39777.B7L28_07225"/>
<comment type="catalytic activity">
    <reaction evidence="6 9">
        <text>L-proline + NADP(+) = (S)-1-pyrroline-5-carboxylate + NADPH + 2 H(+)</text>
        <dbReference type="Rhea" id="RHEA:14109"/>
        <dbReference type="ChEBI" id="CHEBI:15378"/>
        <dbReference type="ChEBI" id="CHEBI:17388"/>
        <dbReference type="ChEBI" id="CHEBI:57783"/>
        <dbReference type="ChEBI" id="CHEBI:58349"/>
        <dbReference type="ChEBI" id="CHEBI:60039"/>
        <dbReference type="EC" id="1.5.1.2"/>
    </reaction>
</comment>
<keyword evidence="6" id="KW-0963">Cytoplasm</keyword>
<name>A0A133S0S6_9FIRM</name>
<evidence type="ECO:0000256" key="3">
    <source>
        <dbReference type="ARBA" id="ARBA00022857"/>
    </source>
</evidence>
<evidence type="ECO:0000313" key="13">
    <source>
        <dbReference type="Proteomes" id="UP000070226"/>
    </source>
</evidence>
<evidence type="ECO:0000256" key="9">
    <source>
        <dbReference type="RuleBase" id="RU003903"/>
    </source>
</evidence>
<dbReference type="InterPro" id="IPR036291">
    <property type="entry name" value="NAD(P)-bd_dom_sf"/>
</dbReference>
<dbReference type="InterPro" id="IPR029036">
    <property type="entry name" value="P5CR_dimer"/>
</dbReference>
<feature type="binding site" evidence="8">
    <location>
        <begin position="69"/>
        <end position="72"/>
    </location>
    <ligand>
        <name>NADP(+)</name>
        <dbReference type="ChEBI" id="CHEBI:58349"/>
    </ligand>
</feature>
<dbReference type="Gene3D" id="1.10.3730.10">
    <property type="entry name" value="ProC C-terminal domain-like"/>
    <property type="match status" value="1"/>
</dbReference>